<keyword evidence="2" id="KW-0732">Signal</keyword>
<sequence>MAPLAAFTCLLLSFAILSPAQADDDDAYHWLDDSHKFITRPDIEAPRFNVTIYERRRVSLGYWFVPSYDFLDQSFQNGGRWTAPHIFDGSGELIWSGSYLSRQYDAFDFRLSNVLGETMLSFLYPHNRSAILLDTSYNVRYSVPVAEEGQSVDMHEFHIVENGTKALFFYDQRRNVTQEQSRAIGWMNGNCTVNDNLFHELDVANDFQPTFTWSSAEHVGLYESSKVENSLQERCSDFWDFIHVNSLDKFPDGSYLMSSRHTDTIYKIAPDGNIVWRLGGSMSDFRAGFKFARQHNARIISSNETHTILSFFDNATKTPMRAPTSDSSRGVIVELHTQTQPMTAKLVQQFPHPDGPGNYCVARANVQVLPNGNVWICWVDGLLSTEYTPDGTLIMKTRVKQDWLKSYRTYKFSFVGKPTEPPNVHSHAIGSDEEGTTTTLVHVSWNGATEVTTWNLYKTDDVGNIDSPKPVTAVPKMGFETALSYKGFASYVVAEALDRRGAVLGRSEVIKTIVSAKLSTVTIAEESQWLDKMNRRMETTKQAIWLMHVVYVDPTVTFACGLLCGMSLLVASRALWRSKRSSFLSRRRNGSLYKRVSQDDYFEKP</sequence>
<dbReference type="InterPro" id="IPR053143">
    <property type="entry name" value="Arylsulfate_ST"/>
</dbReference>
<feature type="chain" id="PRO_5043709760" description="ASST-domain-containing protein" evidence="2">
    <location>
        <begin position="23"/>
        <end position="605"/>
    </location>
</feature>
<comment type="caution">
    <text evidence="3">The sequence shown here is derived from an EMBL/GenBank/DDBJ whole genome shotgun (WGS) entry which is preliminary data.</text>
</comment>
<dbReference type="Pfam" id="PF14269">
    <property type="entry name" value="Arylsulfotran_2"/>
    <property type="match status" value="1"/>
</dbReference>
<evidence type="ECO:0008006" key="5">
    <source>
        <dbReference type="Google" id="ProtNLM"/>
    </source>
</evidence>
<gene>
    <name evidence="3" type="ORF">LTR77_010511</name>
</gene>
<keyword evidence="1" id="KW-0812">Transmembrane</keyword>
<dbReference type="RefSeq" id="XP_064654004.1">
    <property type="nucleotide sequence ID" value="XM_064807729.1"/>
</dbReference>
<protein>
    <recommendedName>
        <fullName evidence="5">ASST-domain-containing protein</fullName>
    </recommendedName>
</protein>
<keyword evidence="1" id="KW-0472">Membrane</keyword>
<feature type="signal peptide" evidence="2">
    <location>
        <begin position="1"/>
        <end position="22"/>
    </location>
</feature>
<keyword evidence="1" id="KW-1133">Transmembrane helix</keyword>
<organism evidence="3 4">
    <name type="scientific">Saxophila tyrrhenica</name>
    <dbReference type="NCBI Taxonomy" id="1690608"/>
    <lineage>
        <taxon>Eukaryota</taxon>
        <taxon>Fungi</taxon>
        <taxon>Dikarya</taxon>
        <taxon>Ascomycota</taxon>
        <taxon>Pezizomycotina</taxon>
        <taxon>Dothideomycetes</taxon>
        <taxon>Dothideomycetidae</taxon>
        <taxon>Mycosphaerellales</taxon>
        <taxon>Extremaceae</taxon>
        <taxon>Saxophila</taxon>
    </lineage>
</organism>
<evidence type="ECO:0000256" key="2">
    <source>
        <dbReference type="SAM" id="SignalP"/>
    </source>
</evidence>
<dbReference type="SUPFAM" id="SSF63829">
    <property type="entry name" value="Calcium-dependent phosphotriesterase"/>
    <property type="match status" value="1"/>
</dbReference>
<dbReference type="PANTHER" id="PTHR35340:SF8">
    <property type="entry name" value="ASST-DOMAIN-CONTAINING PROTEIN"/>
    <property type="match status" value="1"/>
</dbReference>
<name>A0AAV9NVX2_9PEZI</name>
<evidence type="ECO:0000313" key="4">
    <source>
        <dbReference type="Proteomes" id="UP001337655"/>
    </source>
</evidence>
<dbReference type="InterPro" id="IPR039535">
    <property type="entry name" value="ASST-like"/>
</dbReference>
<proteinExistence type="predicted"/>
<accession>A0AAV9NVX2</accession>
<dbReference type="Proteomes" id="UP001337655">
    <property type="component" value="Unassembled WGS sequence"/>
</dbReference>
<dbReference type="PANTHER" id="PTHR35340">
    <property type="entry name" value="PQQ ENZYME REPEAT PROTEIN-RELATED"/>
    <property type="match status" value="1"/>
</dbReference>
<feature type="transmembrane region" description="Helical" evidence="1">
    <location>
        <begin position="556"/>
        <end position="576"/>
    </location>
</feature>
<dbReference type="EMBL" id="JAVRRT010000024">
    <property type="protein sequence ID" value="KAK5163562.1"/>
    <property type="molecule type" value="Genomic_DNA"/>
</dbReference>
<dbReference type="AlphaFoldDB" id="A0AAV9NVX2"/>
<evidence type="ECO:0000313" key="3">
    <source>
        <dbReference type="EMBL" id="KAK5163562.1"/>
    </source>
</evidence>
<reference evidence="3 4" key="1">
    <citation type="submission" date="2023-08" db="EMBL/GenBank/DDBJ databases">
        <title>Black Yeasts Isolated from many extreme environments.</title>
        <authorList>
            <person name="Coleine C."/>
            <person name="Stajich J.E."/>
            <person name="Selbmann L."/>
        </authorList>
    </citation>
    <scope>NUCLEOTIDE SEQUENCE [LARGE SCALE GENOMIC DNA]</scope>
    <source>
        <strain evidence="3 4">CCFEE 5935</strain>
    </source>
</reference>
<dbReference type="GeneID" id="89931837"/>
<keyword evidence="4" id="KW-1185">Reference proteome</keyword>
<evidence type="ECO:0000256" key="1">
    <source>
        <dbReference type="SAM" id="Phobius"/>
    </source>
</evidence>